<keyword evidence="2" id="KW-1185">Reference proteome</keyword>
<comment type="caution">
    <text evidence="1">The sequence shown here is derived from an EMBL/GenBank/DDBJ whole genome shotgun (WGS) entry which is preliminary data.</text>
</comment>
<dbReference type="Proteomes" id="UP001147760">
    <property type="component" value="Unassembled WGS sequence"/>
</dbReference>
<evidence type="ECO:0000313" key="2">
    <source>
        <dbReference type="Proteomes" id="UP001147760"/>
    </source>
</evidence>
<organism evidence="1 2">
    <name type="scientific">Penicillium desertorum</name>
    <dbReference type="NCBI Taxonomy" id="1303715"/>
    <lineage>
        <taxon>Eukaryota</taxon>
        <taxon>Fungi</taxon>
        <taxon>Dikarya</taxon>
        <taxon>Ascomycota</taxon>
        <taxon>Pezizomycotina</taxon>
        <taxon>Eurotiomycetes</taxon>
        <taxon>Eurotiomycetidae</taxon>
        <taxon>Eurotiales</taxon>
        <taxon>Aspergillaceae</taxon>
        <taxon>Penicillium</taxon>
    </lineage>
</organism>
<proteinExistence type="predicted"/>
<protein>
    <submittedName>
        <fullName evidence="1">Uncharacterized protein</fullName>
    </submittedName>
</protein>
<accession>A0A9W9WHR5</accession>
<dbReference type="AlphaFoldDB" id="A0A9W9WHR5"/>
<dbReference type="OrthoDB" id="4453902at2759"/>
<dbReference type="EMBL" id="JAPWDO010000007">
    <property type="protein sequence ID" value="KAJ5462316.1"/>
    <property type="molecule type" value="Genomic_DNA"/>
</dbReference>
<reference evidence="1" key="2">
    <citation type="journal article" date="2023" name="IMA Fungus">
        <title>Comparative genomic study of the Penicillium genus elucidates a diverse pangenome and 15 lateral gene transfer events.</title>
        <authorList>
            <person name="Petersen C."/>
            <person name="Sorensen T."/>
            <person name="Nielsen M.R."/>
            <person name="Sondergaard T.E."/>
            <person name="Sorensen J.L."/>
            <person name="Fitzpatrick D.A."/>
            <person name="Frisvad J.C."/>
            <person name="Nielsen K.L."/>
        </authorList>
    </citation>
    <scope>NUCLEOTIDE SEQUENCE</scope>
    <source>
        <strain evidence="1">IBT 17660</strain>
    </source>
</reference>
<name>A0A9W9WHR5_9EURO</name>
<evidence type="ECO:0000313" key="1">
    <source>
        <dbReference type="EMBL" id="KAJ5462316.1"/>
    </source>
</evidence>
<reference evidence="1" key="1">
    <citation type="submission" date="2022-12" db="EMBL/GenBank/DDBJ databases">
        <authorList>
            <person name="Petersen C."/>
        </authorList>
    </citation>
    <scope>NUCLEOTIDE SEQUENCE</scope>
    <source>
        <strain evidence="1">IBT 17660</strain>
    </source>
</reference>
<gene>
    <name evidence="1" type="ORF">N7530_010521</name>
</gene>
<sequence>MSCLAHVCATNTNQGLTTHELRAIVNFMVIRTLHRPFCYCQIHPATIEQESSKAVYDGHGLNLQYSQLWAFEDEDTAPVEMIVRYRLSQPVGLEASTLCVR</sequence>